<dbReference type="Pfam" id="PF10417">
    <property type="entry name" value="1-cysPrx_C"/>
    <property type="match status" value="1"/>
</dbReference>
<evidence type="ECO:0000256" key="3">
    <source>
        <dbReference type="ARBA" id="ARBA00023002"/>
    </source>
</evidence>
<feature type="domain" description="Thioredoxin" evidence="5">
    <location>
        <begin position="838"/>
        <end position="993"/>
    </location>
</feature>
<dbReference type="PANTHER" id="PTHR46599:SF3">
    <property type="entry name" value="PIGGYBAC TRANSPOSABLE ELEMENT-DERIVED PROTEIN 4"/>
    <property type="match status" value="1"/>
</dbReference>
<name>A0AA38M3Y7_9CUCU</name>
<dbReference type="Pfam" id="PF13843">
    <property type="entry name" value="DDE_Tnp_1_7"/>
    <property type="match status" value="1"/>
</dbReference>
<dbReference type="InterPro" id="IPR029526">
    <property type="entry name" value="PGBD"/>
</dbReference>
<keyword evidence="1" id="KW-0575">Peroxidase</keyword>
<dbReference type="GO" id="GO:0003677">
    <property type="term" value="F:DNA binding"/>
    <property type="evidence" value="ECO:0007669"/>
    <property type="project" value="InterPro"/>
</dbReference>
<comment type="caution">
    <text evidence="6">The sequence shown here is derived from an EMBL/GenBank/DDBJ whole genome shotgun (WGS) entry which is preliminary data.</text>
</comment>
<keyword evidence="2" id="KW-0049">Antioxidant</keyword>
<evidence type="ECO:0000256" key="4">
    <source>
        <dbReference type="SAM" id="MobiDB-lite"/>
    </source>
</evidence>
<dbReference type="Proteomes" id="UP001168821">
    <property type="component" value="Unassembled WGS sequence"/>
</dbReference>
<dbReference type="CDD" id="cd03015">
    <property type="entry name" value="PRX_Typ2cys"/>
    <property type="match status" value="1"/>
</dbReference>
<evidence type="ECO:0000256" key="1">
    <source>
        <dbReference type="ARBA" id="ARBA00022559"/>
    </source>
</evidence>
<dbReference type="InterPro" id="IPR036249">
    <property type="entry name" value="Thioredoxin-like_sf"/>
</dbReference>
<dbReference type="InterPro" id="IPR019479">
    <property type="entry name" value="Peroxiredoxin_C"/>
</dbReference>
<feature type="compositionally biased region" description="Acidic residues" evidence="4">
    <location>
        <begin position="60"/>
        <end position="83"/>
    </location>
</feature>
<dbReference type="Pfam" id="PF00578">
    <property type="entry name" value="AhpC-TSA"/>
    <property type="match status" value="1"/>
</dbReference>
<dbReference type="PANTHER" id="PTHR46599">
    <property type="entry name" value="PIGGYBAC TRANSPOSABLE ELEMENT-DERIVED PROTEIN 4"/>
    <property type="match status" value="1"/>
</dbReference>
<dbReference type="PROSITE" id="PS51352">
    <property type="entry name" value="THIOREDOXIN_2"/>
    <property type="match status" value="1"/>
</dbReference>
<proteinExistence type="predicted"/>
<dbReference type="InterPro" id="IPR013766">
    <property type="entry name" value="Thioredoxin_domain"/>
</dbReference>
<protein>
    <recommendedName>
        <fullName evidence="5">Thioredoxin domain-containing protein</fullName>
    </recommendedName>
</protein>
<gene>
    <name evidence="6" type="ORF">Zmor_025430</name>
</gene>
<feature type="region of interest" description="Disordered" evidence="4">
    <location>
        <begin position="1007"/>
        <end position="1028"/>
    </location>
</feature>
<dbReference type="Gene3D" id="3.40.30.10">
    <property type="entry name" value="Glutaredoxin"/>
    <property type="match status" value="1"/>
</dbReference>
<accession>A0AA38M3Y7</accession>
<dbReference type="InterPro" id="IPR000866">
    <property type="entry name" value="AhpC/TSA"/>
</dbReference>
<dbReference type="SUPFAM" id="SSF52833">
    <property type="entry name" value="Thioredoxin-like"/>
    <property type="match status" value="1"/>
</dbReference>
<evidence type="ECO:0000313" key="6">
    <source>
        <dbReference type="EMBL" id="KAJ3642668.1"/>
    </source>
</evidence>
<organism evidence="6 7">
    <name type="scientific">Zophobas morio</name>
    <dbReference type="NCBI Taxonomy" id="2755281"/>
    <lineage>
        <taxon>Eukaryota</taxon>
        <taxon>Metazoa</taxon>
        <taxon>Ecdysozoa</taxon>
        <taxon>Arthropoda</taxon>
        <taxon>Hexapoda</taxon>
        <taxon>Insecta</taxon>
        <taxon>Pterygota</taxon>
        <taxon>Neoptera</taxon>
        <taxon>Endopterygota</taxon>
        <taxon>Coleoptera</taxon>
        <taxon>Polyphaga</taxon>
        <taxon>Cucujiformia</taxon>
        <taxon>Tenebrionidae</taxon>
        <taxon>Zophobas</taxon>
    </lineage>
</organism>
<keyword evidence="3" id="KW-0560">Oxidoreductase</keyword>
<dbReference type="EMBL" id="JALNTZ010000008">
    <property type="protein sequence ID" value="KAJ3642668.1"/>
    <property type="molecule type" value="Genomic_DNA"/>
</dbReference>
<keyword evidence="7" id="KW-1185">Reference proteome</keyword>
<feature type="region of interest" description="Disordered" evidence="4">
    <location>
        <begin position="60"/>
        <end position="86"/>
    </location>
</feature>
<reference evidence="6" key="1">
    <citation type="journal article" date="2023" name="G3 (Bethesda)">
        <title>Whole genome assemblies of Zophobas morio and Tenebrio molitor.</title>
        <authorList>
            <person name="Kaur S."/>
            <person name="Stinson S.A."/>
            <person name="diCenzo G.C."/>
        </authorList>
    </citation>
    <scope>NUCLEOTIDE SEQUENCE</scope>
    <source>
        <strain evidence="6">QUZm001</strain>
    </source>
</reference>
<dbReference type="InterPro" id="IPR011010">
    <property type="entry name" value="DNA_brk_join_enz"/>
</dbReference>
<dbReference type="Pfam" id="PF22936">
    <property type="entry name" value="Pol_BBD"/>
    <property type="match status" value="1"/>
</dbReference>
<evidence type="ECO:0000313" key="7">
    <source>
        <dbReference type="Proteomes" id="UP001168821"/>
    </source>
</evidence>
<dbReference type="InterPro" id="IPR054722">
    <property type="entry name" value="PolX-like_BBD"/>
</dbReference>
<evidence type="ECO:0000259" key="5">
    <source>
        <dbReference type="PROSITE" id="PS51352"/>
    </source>
</evidence>
<dbReference type="SUPFAM" id="SSF56349">
    <property type="entry name" value="DNA breaking-rejoining enzymes"/>
    <property type="match status" value="1"/>
</dbReference>
<dbReference type="GO" id="GO:0051920">
    <property type="term" value="F:peroxiredoxin activity"/>
    <property type="evidence" value="ECO:0007669"/>
    <property type="project" value="InterPro"/>
</dbReference>
<dbReference type="AlphaFoldDB" id="A0AA38M3Y7"/>
<sequence length="1028" mass="117902">MQRSAVILFILVRPTVVLVYSVCVPCIVFTISQLLVLYKMNYEKEQEELNRLWQECLSDEDDNEPFEDSGDEFVPESSDDSSNDEPISKKLKFVKEPIPSTSRDTPDSVLDTINDVIERCMEEGSDEDNANEHCDNTNELTWEDVSGRNLKLFPFTEINVGVKEEIYAEYYDKGPYEFFKLFLTDELISMMVIETNRYATQCKASATLPKARIREWHDTNCEEMESFIGTLVWMGLCPFSSIEAYWSKCVVYTNKIKDIMSRNRFQLLLKSWHFHNNEILTEDRLQKITPLTNLLIKNFQNVVIPKEHVCIDETLVPFRGRLSFRQYISNKRHKFGIKLYKLCLEKGYTYNLQVYCGKDKVPNQSSSEKVVLSLSDNLLDKGRTIYTDNYYTSISLAHQLLKRNTHLVGTLRTNRKFNPKHITEKKLQKGDTIAAESNTGIVIQKWKDKRDVCTLGTKHTAEMKTVSHFGKDSQKPIVVTVYNKHKSYIDLSDQMKSYTTSLRRGVKWYRKLAVELIVGAAVVNAHILHQEVANEKMSITKFKEELALKLTKIDIRHDTTHHQQAEHVLEDVGTKSRRDKQPPQSKFANIDHFAFMMTSCDENLQNDTPDSVVFILDSGATDHMVNRDDVFTSWSVLSPPLQVAVAKTGEFMTATKRGLIHVTTTLGFTGTLQDVLFTPQATTNLLSIRRIQESGMKVVFDQGVQVQDKTGKTILTEDEAKEACLDLFPEKSMKRYELTYKLFKEWCTDKGTTIVSESLLLAYFLEKSKKFKAPSSLWCEYSMLKSTLFINENVDISKYPKLRAFLKRKNDGYRPKKASVFTREEISLFLEGAPDDMYLLMKVVMIIGIAGACRGQELREMKLTDVEETDEIIFVKIPNLKNGMPPLDERYDDFKKLNAEVIGCSIDSHFSHLGWMNTKRAEGGLGKLRYPLLSDIHKTISRDYEVLLENEGVALRGLFIIDPNGILRQITVNDLPIGRSVDETLRLIEAIQFVEKHGEVCPANWQKGSKTIKPDPKGSKEYFSAVNK</sequence>
<evidence type="ECO:0000256" key="2">
    <source>
        <dbReference type="ARBA" id="ARBA00022862"/>
    </source>
</evidence>